<feature type="region of interest" description="Disordered" evidence="1">
    <location>
        <begin position="15"/>
        <end position="53"/>
    </location>
</feature>
<feature type="region of interest" description="Disordered" evidence="1">
    <location>
        <begin position="179"/>
        <end position="232"/>
    </location>
</feature>
<dbReference type="Proteomes" id="UP000030758">
    <property type="component" value="Unassembled WGS sequence"/>
</dbReference>
<evidence type="ECO:0000256" key="2">
    <source>
        <dbReference type="SAM" id="Phobius"/>
    </source>
</evidence>
<evidence type="ECO:0000313" key="3">
    <source>
        <dbReference type="EMBL" id="KFD49536.1"/>
    </source>
</evidence>
<dbReference type="AlphaFoldDB" id="A0A085NLG3"/>
<gene>
    <name evidence="3" type="ORF">M513_09561</name>
    <name evidence="4" type="ORF">M514_09561</name>
</gene>
<protein>
    <submittedName>
        <fullName evidence="4">Uncharacterized protein</fullName>
    </submittedName>
</protein>
<keyword evidence="2" id="KW-0472">Membrane</keyword>
<name>A0A085NLG3_9BILA</name>
<organism evidence="4">
    <name type="scientific">Trichuris suis</name>
    <name type="common">pig whipworm</name>
    <dbReference type="NCBI Taxonomy" id="68888"/>
    <lineage>
        <taxon>Eukaryota</taxon>
        <taxon>Metazoa</taxon>
        <taxon>Ecdysozoa</taxon>
        <taxon>Nematoda</taxon>
        <taxon>Enoplea</taxon>
        <taxon>Dorylaimia</taxon>
        <taxon>Trichinellida</taxon>
        <taxon>Trichuridae</taxon>
        <taxon>Trichuris</taxon>
    </lineage>
</organism>
<dbReference type="EMBL" id="KL363268">
    <property type="protein sequence ID" value="KFD49536.1"/>
    <property type="molecule type" value="Genomic_DNA"/>
</dbReference>
<keyword evidence="5" id="KW-1185">Reference proteome</keyword>
<proteinExistence type="predicted"/>
<keyword evidence="2" id="KW-0812">Transmembrane</keyword>
<evidence type="ECO:0000313" key="4">
    <source>
        <dbReference type="EMBL" id="KFD70309.1"/>
    </source>
</evidence>
<evidence type="ECO:0000313" key="5">
    <source>
        <dbReference type="Proteomes" id="UP000030764"/>
    </source>
</evidence>
<feature type="transmembrane region" description="Helical" evidence="2">
    <location>
        <begin position="73"/>
        <end position="94"/>
    </location>
</feature>
<dbReference type="EMBL" id="KL367488">
    <property type="protein sequence ID" value="KFD70309.1"/>
    <property type="molecule type" value="Genomic_DNA"/>
</dbReference>
<dbReference type="Proteomes" id="UP000030764">
    <property type="component" value="Unassembled WGS sequence"/>
</dbReference>
<evidence type="ECO:0000256" key="1">
    <source>
        <dbReference type="SAM" id="MobiDB-lite"/>
    </source>
</evidence>
<accession>A0A085NLG3</accession>
<feature type="compositionally biased region" description="Basic and acidic residues" evidence="1">
    <location>
        <begin position="200"/>
        <end position="210"/>
    </location>
</feature>
<keyword evidence="2" id="KW-1133">Transmembrane helix</keyword>
<reference evidence="4 5" key="1">
    <citation type="journal article" date="2014" name="Nat. Genet.">
        <title>Genome and transcriptome of the porcine whipworm Trichuris suis.</title>
        <authorList>
            <person name="Jex A.R."/>
            <person name="Nejsum P."/>
            <person name="Schwarz E.M."/>
            <person name="Hu L."/>
            <person name="Young N.D."/>
            <person name="Hall R.S."/>
            <person name="Korhonen P.K."/>
            <person name="Liao S."/>
            <person name="Thamsborg S."/>
            <person name="Xia J."/>
            <person name="Xu P."/>
            <person name="Wang S."/>
            <person name="Scheerlinck J.P."/>
            <person name="Hofmann A."/>
            <person name="Sternberg P.W."/>
            <person name="Wang J."/>
            <person name="Gasser R.B."/>
        </authorList>
    </citation>
    <scope>NUCLEOTIDE SEQUENCE [LARGE SCALE GENOMIC DNA]</scope>
    <source>
        <strain evidence="4">DCEP-RM93F</strain>
        <strain evidence="3">DCEP-RM93M</strain>
    </source>
</reference>
<sequence length="232" mass="25705">MALDRVSGQRQSLLIDSLSDSEPEVPDLELIPPGASKKSRPNRWKRETSATGRRKPERAVDYHLVLSSPHFRISLLVLATAMLAVLGALIFYVASLHGQLSAVKNELKELLETHRLESTESSHVVRGPLLLEPPSDKSASFQERNMHLQSLVRKLHIMNETIQRLVSHGHWTQNASETQWTNSYPLSPKEMPSQSGGALRPKESLDEHLSNRSLPSMAENDASTLAVPAGDS</sequence>